<evidence type="ECO:0000256" key="7">
    <source>
        <dbReference type="ARBA" id="ARBA00022927"/>
    </source>
</evidence>
<evidence type="ECO:0000256" key="10">
    <source>
        <dbReference type="SAM" id="SignalP"/>
    </source>
</evidence>
<dbReference type="Pfam" id="PF03544">
    <property type="entry name" value="TonB_C"/>
    <property type="match status" value="1"/>
</dbReference>
<comment type="caution">
    <text evidence="12">The sequence shown here is derived from an EMBL/GenBank/DDBJ whole genome shotgun (WGS) entry which is preliminary data.</text>
</comment>
<keyword evidence="3" id="KW-0813">Transport</keyword>
<dbReference type="InterPro" id="IPR006260">
    <property type="entry name" value="TonB/TolA_C"/>
</dbReference>
<keyword evidence="6" id="KW-0812">Transmembrane</keyword>
<dbReference type="EMBL" id="JAHESC010000036">
    <property type="protein sequence ID" value="MBT1689150.1"/>
    <property type="molecule type" value="Genomic_DNA"/>
</dbReference>
<keyword evidence="9" id="KW-0472">Membrane</keyword>
<dbReference type="GO" id="GO:0031992">
    <property type="term" value="F:energy transducer activity"/>
    <property type="evidence" value="ECO:0007669"/>
    <property type="project" value="TreeGrafter"/>
</dbReference>
<evidence type="ECO:0000256" key="3">
    <source>
        <dbReference type="ARBA" id="ARBA00022448"/>
    </source>
</evidence>
<evidence type="ECO:0000256" key="4">
    <source>
        <dbReference type="ARBA" id="ARBA00022475"/>
    </source>
</evidence>
<keyword evidence="13" id="KW-1185">Reference proteome</keyword>
<dbReference type="GO" id="GO:0015031">
    <property type="term" value="P:protein transport"/>
    <property type="evidence" value="ECO:0007669"/>
    <property type="project" value="UniProtKB-KW"/>
</dbReference>
<sequence length="129" mass="14396">MMILTRRLAINTLFFLVLVINASCQHNNNNTATPGFPGGKVKLEQFIKKNLQWRQGQLTVEGTVFVSFIVDSLGKINDIKVIKSLCESCDQEAVRIVKAMPDWIPAKRNGEPFSSQAMVSIPFKLSADK</sequence>
<proteinExistence type="inferred from homology"/>
<evidence type="ECO:0000256" key="9">
    <source>
        <dbReference type="ARBA" id="ARBA00023136"/>
    </source>
</evidence>
<accession>A0AAP2GK23</accession>
<dbReference type="AlphaFoldDB" id="A0AAP2GK23"/>
<evidence type="ECO:0000259" key="11">
    <source>
        <dbReference type="PROSITE" id="PS52015"/>
    </source>
</evidence>
<dbReference type="InterPro" id="IPR051045">
    <property type="entry name" value="TonB-dependent_transducer"/>
</dbReference>
<name>A0AAP2GK23_9BACT</name>
<organism evidence="12 13">
    <name type="scientific">Dawidia soli</name>
    <dbReference type="NCBI Taxonomy" id="2782352"/>
    <lineage>
        <taxon>Bacteria</taxon>
        <taxon>Pseudomonadati</taxon>
        <taxon>Bacteroidota</taxon>
        <taxon>Cytophagia</taxon>
        <taxon>Cytophagales</taxon>
        <taxon>Chryseotaleaceae</taxon>
        <taxon>Dawidia</taxon>
    </lineage>
</organism>
<comment type="subcellular location">
    <subcellularLocation>
        <location evidence="1">Cell inner membrane</location>
        <topology evidence="1">Single-pass membrane protein</topology>
        <orientation evidence="1">Periplasmic side</orientation>
    </subcellularLocation>
</comment>
<feature type="domain" description="TonB C-terminal" evidence="11">
    <location>
        <begin position="36"/>
        <end position="129"/>
    </location>
</feature>
<comment type="similarity">
    <text evidence="2">Belongs to the TonB family.</text>
</comment>
<dbReference type="RefSeq" id="WP_254092376.1">
    <property type="nucleotide sequence ID" value="NZ_JAHESC010000036.1"/>
</dbReference>
<feature type="chain" id="PRO_5042884930" evidence="10">
    <location>
        <begin position="23"/>
        <end position="129"/>
    </location>
</feature>
<dbReference type="GO" id="GO:0098797">
    <property type="term" value="C:plasma membrane protein complex"/>
    <property type="evidence" value="ECO:0007669"/>
    <property type="project" value="TreeGrafter"/>
</dbReference>
<dbReference type="InterPro" id="IPR037682">
    <property type="entry name" value="TonB_C"/>
</dbReference>
<evidence type="ECO:0000256" key="5">
    <source>
        <dbReference type="ARBA" id="ARBA00022519"/>
    </source>
</evidence>
<keyword evidence="10" id="KW-0732">Signal</keyword>
<keyword evidence="7" id="KW-0653">Protein transport</keyword>
<gene>
    <name evidence="12" type="ORF">KK078_21470</name>
</gene>
<evidence type="ECO:0000256" key="8">
    <source>
        <dbReference type="ARBA" id="ARBA00022989"/>
    </source>
</evidence>
<evidence type="ECO:0000256" key="6">
    <source>
        <dbReference type="ARBA" id="ARBA00022692"/>
    </source>
</evidence>
<dbReference type="PANTHER" id="PTHR33446">
    <property type="entry name" value="PROTEIN TONB-RELATED"/>
    <property type="match status" value="1"/>
</dbReference>
<evidence type="ECO:0000313" key="12">
    <source>
        <dbReference type="EMBL" id="MBT1689150.1"/>
    </source>
</evidence>
<dbReference type="Gene3D" id="3.30.1150.10">
    <property type="match status" value="1"/>
</dbReference>
<protein>
    <submittedName>
        <fullName evidence="12">Energy transducer TonB</fullName>
    </submittedName>
</protein>
<dbReference type="GO" id="GO:0055085">
    <property type="term" value="P:transmembrane transport"/>
    <property type="evidence" value="ECO:0007669"/>
    <property type="project" value="InterPro"/>
</dbReference>
<keyword evidence="5" id="KW-0997">Cell inner membrane</keyword>
<feature type="signal peptide" evidence="10">
    <location>
        <begin position="1"/>
        <end position="22"/>
    </location>
</feature>
<dbReference type="NCBIfam" id="TIGR01352">
    <property type="entry name" value="tonB_Cterm"/>
    <property type="match status" value="1"/>
</dbReference>
<evidence type="ECO:0000256" key="1">
    <source>
        <dbReference type="ARBA" id="ARBA00004383"/>
    </source>
</evidence>
<reference evidence="12 13" key="1">
    <citation type="submission" date="2021-05" db="EMBL/GenBank/DDBJ databases">
        <title>A Polyphasic approach of four new species of the genus Ohtaekwangia: Ohtaekwangia histidinii sp. nov., Ohtaekwangia cretensis sp. nov., Ohtaekwangia indiensis sp. nov., Ohtaekwangia reichenbachii sp. nov. from diverse environment.</title>
        <authorList>
            <person name="Octaviana S."/>
        </authorList>
    </citation>
    <scope>NUCLEOTIDE SEQUENCE [LARGE SCALE GENOMIC DNA]</scope>
    <source>
        <strain evidence="12 13">PWU37</strain>
    </source>
</reference>
<evidence type="ECO:0000313" key="13">
    <source>
        <dbReference type="Proteomes" id="UP001319180"/>
    </source>
</evidence>
<dbReference type="SUPFAM" id="SSF74653">
    <property type="entry name" value="TolA/TonB C-terminal domain"/>
    <property type="match status" value="1"/>
</dbReference>
<dbReference type="PROSITE" id="PS52015">
    <property type="entry name" value="TONB_CTD"/>
    <property type="match status" value="1"/>
</dbReference>
<dbReference type="PANTHER" id="PTHR33446:SF2">
    <property type="entry name" value="PROTEIN TONB"/>
    <property type="match status" value="1"/>
</dbReference>
<dbReference type="Proteomes" id="UP001319180">
    <property type="component" value="Unassembled WGS sequence"/>
</dbReference>
<evidence type="ECO:0000256" key="2">
    <source>
        <dbReference type="ARBA" id="ARBA00006555"/>
    </source>
</evidence>
<keyword evidence="8" id="KW-1133">Transmembrane helix</keyword>
<keyword evidence="4" id="KW-1003">Cell membrane</keyword>